<reference evidence="2 3" key="1">
    <citation type="submission" date="2018-08" db="EMBL/GenBank/DDBJ databases">
        <title>Pallidiluteibacterium maritimus gen. nov., sp. nov., isolated from coastal sediment.</title>
        <authorList>
            <person name="Zhou L.Y."/>
        </authorList>
    </citation>
    <scope>NUCLEOTIDE SEQUENCE [LARGE SCALE GENOMIC DNA]</scope>
    <source>
        <strain evidence="2 3">XSD2</strain>
    </source>
</reference>
<evidence type="ECO:0000313" key="3">
    <source>
        <dbReference type="Proteomes" id="UP000265926"/>
    </source>
</evidence>
<dbReference type="EMBL" id="QWGR01000003">
    <property type="protein sequence ID" value="RIJ49498.1"/>
    <property type="molecule type" value="Genomic_DNA"/>
</dbReference>
<evidence type="ECO:0000313" key="2">
    <source>
        <dbReference type="EMBL" id="RIJ49498.1"/>
    </source>
</evidence>
<feature type="domain" description="N-acetyltransferase" evidence="1">
    <location>
        <begin position="22"/>
        <end position="170"/>
    </location>
</feature>
<dbReference type="GO" id="GO:0005737">
    <property type="term" value="C:cytoplasm"/>
    <property type="evidence" value="ECO:0007669"/>
    <property type="project" value="TreeGrafter"/>
</dbReference>
<dbReference type="SUPFAM" id="SSF55729">
    <property type="entry name" value="Acyl-CoA N-acyltransferases (Nat)"/>
    <property type="match status" value="1"/>
</dbReference>
<dbReference type="Gene3D" id="3.40.630.30">
    <property type="match status" value="1"/>
</dbReference>
<name>A0A399T0Z6_9BACT</name>
<dbReference type="PANTHER" id="PTHR43441:SF11">
    <property type="entry name" value="RIBOSOMAL-PROTEIN-SERINE ACETYLTRANSFERASE"/>
    <property type="match status" value="1"/>
</dbReference>
<organism evidence="2 3">
    <name type="scientific">Maribellus luteus</name>
    <dbReference type="NCBI Taxonomy" id="2305463"/>
    <lineage>
        <taxon>Bacteria</taxon>
        <taxon>Pseudomonadati</taxon>
        <taxon>Bacteroidota</taxon>
        <taxon>Bacteroidia</taxon>
        <taxon>Marinilabiliales</taxon>
        <taxon>Prolixibacteraceae</taxon>
        <taxon>Maribellus</taxon>
    </lineage>
</organism>
<dbReference type="AlphaFoldDB" id="A0A399T0Z6"/>
<dbReference type="Proteomes" id="UP000265926">
    <property type="component" value="Unassembled WGS sequence"/>
</dbReference>
<dbReference type="RefSeq" id="WP_119437385.1">
    <property type="nucleotide sequence ID" value="NZ_QWGR01000003.1"/>
</dbReference>
<dbReference type="OrthoDB" id="9788916at2"/>
<dbReference type="InterPro" id="IPR000182">
    <property type="entry name" value="GNAT_dom"/>
</dbReference>
<dbReference type="GO" id="GO:1990189">
    <property type="term" value="F:protein N-terminal-serine acetyltransferase activity"/>
    <property type="evidence" value="ECO:0007669"/>
    <property type="project" value="TreeGrafter"/>
</dbReference>
<dbReference type="PANTHER" id="PTHR43441">
    <property type="entry name" value="RIBOSOMAL-PROTEIN-SERINE ACETYLTRANSFERASE"/>
    <property type="match status" value="1"/>
</dbReference>
<dbReference type="GO" id="GO:0008999">
    <property type="term" value="F:protein-N-terminal-alanine acetyltransferase activity"/>
    <property type="evidence" value="ECO:0007669"/>
    <property type="project" value="TreeGrafter"/>
</dbReference>
<dbReference type="InterPro" id="IPR051908">
    <property type="entry name" value="Ribosomal_N-acetyltransferase"/>
</dbReference>
<proteinExistence type="predicted"/>
<sequence length="178" mass="20803">MEHIRINDKIRLEKAKTSMAPVIFQTIDRDREYLKEWLPFVNFTQKVRDTELFIESISSPENVRDEMFSIWYNEEFAGLVGFKDTDWINKKTEIGYWLAQPMQGKGIIVACVQKLLAYAFQKLKLNRVQIKVAEGNLKSEAIPRKLNFTLEGIERAGELHGKRYLNLKIYSRLASDSQ</sequence>
<keyword evidence="3" id="KW-1185">Reference proteome</keyword>
<protein>
    <submittedName>
        <fullName evidence="2">GNAT family N-acetyltransferase</fullName>
    </submittedName>
</protein>
<comment type="caution">
    <text evidence="2">The sequence shown here is derived from an EMBL/GenBank/DDBJ whole genome shotgun (WGS) entry which is preliminary data.</text>
</comment>
<dbReference type="PROSITE" id="PS51186">
    <property type="entry name" value="GNAT"/>
    <property type="match status" value="1"/>
</dbReference>
<accession>A0A399T0Z6</accession>
<gene>
    <name evidence="2" type="ORF">D1614_08140</name>
</gene>
<keyword evidence="2" id="KW-0808">Transferase</keyword>
<dbReference type="Pfam" id="PF13302">
    <property type="entry name" value="Acetyltransf_3"/>
    <property type="match status" value="1"/>
</dbReference>
<evidence type="ECO:0000259" key="1">
    <source>
        <dbReference type="PROSITE" id="PS51186"/>
    </source>
</evidence>
<dbReference type="InterPro" id="IPR016181">
    <property type="entry name" value="Acyl_CoA_acyltransferase"/>
</dbReference>